<evidence type="ECO:0000256" key="5">
    <source>
        <dbReference type="ARBA" id="ARBA00022842"/>
    </source>
</evidence>
<evidence type="ECO:0000259" key="7">
    <source>
        <dbReference type="Pfam" id="PF01850"/>
    </source>
</evidence>
<evidence type="ECO:0000256" key="4">
    <source>
        <dbReference type="ARBA" id="ARBA00022801"/>
    </source>
</evidence>
<dbReference type="EMBL" id="BAAAPO010000053">
    <property type="protein sequence ID" value="GAA1807433.1"/>
    <property type="molecule type" value="Genomic_DNA"/>
</dbReference>
<keyword evidence="4 6" id="KW-0378">Hydrolase</keyword>
<dbReference type="InterPro" id="IPR006226">
    <property type="entry name" value="Mtu_PIN"/>
</dbReference>
<dbReference type="Gene3D" id="3.40.50.1010">
    <property type="entry name" value="5'-nuclease"/>
    <property type="match status" value="1"/>
</dbReference>
<protein>
    <recommendedName>
        <fullName evidence="6">Ribonuclease VapC</fullName>
        <shortName evidence="6">RNase VapC</shortName>
        <ecNumber evidence="6">3.1.-.-</ecNumber>
    </recommendedName>
    <alternativeName>
        <fullName evidence="6">Toxin VapC</fullName>
    </alternativeName>
</protein>
<dbReference type="Pfam" id="PF01850">
    <property type="entry name" value="PIN"/>
    <property type="match status" value="1"/>
</dbReference>
<dbReference type="Proteomes" id="UP001499938">
    <property type="component" value="Unassembled WGS sequence"/>
</dbReference>
<evidence type="ECO:0000313" key="8">
    <source>
        <dbReference type="EMBL" id="GAA1807433.1"/>
    </source>
</evidence>
<reference evidence="9" key="1">
    <citation type="journal article" date="2019" name="Int. J. Syst. Evol. Microbiol.">
        <title>The Global Catalogue of Microorganisms (GCM) 10K type strain sequencing project: providing services to taxonomists for standard genome sequencing and annotation.</title>
        <authorList>
            <consortium name="The Broad Institute Genomics Platform"/>
            <consortium name="The Broad Institute Genome Sequencing Center for Infectious Disease"/>
            <person name="Wu L."/>
            <person name="Ma J."/>
        </authorList>
    </citation>
    <scope>NUCLEOTIDE SEQUENCE [LARGE SCALE GENOMIC DNA]</scope>
    <source>
        <strain evidence="9">JCM 15592</strain>
    </source>
</reference>
<feature type="binding site" evidence="6">
    <location>
        <position position="4"/>
    </location>
    <ligand>
        <name>Mg(2+)</name>
        <dbReference type="ChEBI" id="CHEBI:18420"/>
    </ligand>
</feature>
<keyword evidence="1 6" id="KW-1277">Toxin-antitoxin system</keyword>
<organism evidence="8 9">
    <name type="scientific">Nostocoides veronense</name>
    <dbReference type="NCBI Taxonomy" id="330836"/>
    <lineage>
        <taxon>Bacteria</taxon>
        <taxon>Bacillati</taxon>
        <taxon>Actinomycetota</taxon>
        <taxon>Actinomycetes</taxon>
        <taxon>Micrococcales</taxon>
        <taxon>Intrasporangiaceae</taxon>
        <taxon>Nostocoides</taxon>
    </lineage>
</organism>
<evidence type="ECO:0000256" key="6">
    <source>
        <dbReference type="HAMAP-Rule" id="MF_00265"/>
    </source>
</evidence>
<dbReference type="InterPro" id="IPR029060">
    <property type="entry name" value="PIN-like_dom_sf"/>
</dbReference>
<feature type="domain" description="PIN" evidence="7">
    <location>
        <begin position="1"/>
        <end position="132"/>
    </location>
</feature>
<keyword evidence="9" id="KW-1185">Reference proteome</keyword>
<keyword evidence="6" id="KW-0800">Toxin</keyword>
<evidence type="ECO:0000256" key="2">
    <source>
        <dbReference type="ARBA" id="ARBA00022722"/>
    </source>
</evidence>
<sequence>MLVDANILLYAVDADSPFHDRAREWLTEALNGAQRVGLPWMSLWAFLRIATNPRASLNPLSPAHAWGHIEEWLDAPAAWVPAPGSGHRRLLQKLVIERDLRAGLVSDAALAAICLEHGLAIVSADSDFARFPDLRWINPLVAG</sequence>
<dbReference type="NCBIfam" id="TIGR00028">
    <property type="entry name" value="Mtu_PIN_fam"/>
    <property type="match status" value="1"/>
</dbReference>
<keyword evidence="5 6" id="KW-0460">Magnesium</keyword>
<comment type="similarity">
    <text evidence="6">Belongs to the PINc/VapC protein family.</text>
</comment>
<dbReference type="InterPro" id="IPR002716">
    <property type="entry name" value="PIN_dom"/>
</dbReference>
<evidence type="ECO:0000313" key="9">
    <source>
        <dbReference type="Proteomes" id="UP001499938"/>
    </source>
</evidence>
<dbReference type="InterPro" id="IPR022907">
    <property type="entry name" value="VapC_family"/>
</dbReference>
<dbReference type="EC" id="3.1.-.-" evidence="6"/>
<dbReference type="SUPFAM" id="SSF88723">
    <property type="entry name" value="PIN domain-like"/>
    <property type="match status" value="1"/>
</dbReference>
<keyword evidence="2 6" id="KW-0540">Nuclease</keyword>
<dbReference type="HAMAP" id="MF_00265">
    <property type="entry name" value="VapC_Nob1"/>
    <property type="match status" value="1"/>
</dbReference>
<keyword evidence="3 6" id="KW-0479">Metal-binding</keyword>
<feature type="binding site" evidence="6">
    <location>
        <position position="107"/>
    </location>
    <ligand>
        <name>Mg(2+)</name>
        <dbReference type="ChEBI" id="CHEBI:18420"/>
    </ligand>
</feature>
<comment type="function">
    <text evidence="6">Toxic component of a toxin-antitoxin (TA) system. An RNase.</text>
</comment>
<dbReference type="RefSeq" id="WP_344088311.1">
    <property type="nucleotide sequence ID" value="NZ_BAAAPO010000053.1"/>
</dbReference>
<proteinExistence type="inferred from homology"/>
<evidence type="ECO:0000256" key="1">
    <source>
        <dbReference type="ARBA" id="ARBA00022649"/>
    </source>
</evidence>
<comment type="cofactor">
    <cofactor evidence="6">
        <name>Mg(2+)</name>
        <dbReference type="ChEBI" id="CHEBI:18420"/>
    </cofactor>
</comment>
<comment type="caution">
    <text evidence="8">The sequence shown here is derived from an EMBL/GenBank/DDBJ whole genome shotgun (WGS) entry which is preliminary data.</text>
</comment>
<gene>
    <name evidence="6" type="primary">vapC</name>
    <name evidence="8" type="ORF">GCM10009811_33720</name>
</gene>
<accession>A0ABP4YAP5</accession>
<name>A0ABP4YAP5_9MICO</name>
<evidence type="ECO:0000256" key="3">
    <source>
        <dbReference type="ARBA" id="ARBA00022723"/>
    </source>
</evidence>